<feature type="chain" id="PRO_5012173718" description="ABC transporter" evidence="3">
    <location>
        <begin position="27"/>
        <end position="254"/>
    </location>
</feature>
<accession>A0A248K040</accession>
<evidence type="ECO:0008006" key="6">
    <source>
        <dbReference type="Google" id="ProtNLM"/>
    </source>
</evidence>
<sequence>MASMIRQSRAALAACLLMGFMLAGCAAPPNGGRDELGVVEPWDPLENVNRVTFDANMWLNDNAIGPAAQAYRWAVPDYVQLRLRHGIENLGEPLIFGNDLAQARIKAAFTTFWRFVFNSTIGLAGMYDVATDMGLTRQTGDVGQTLYAWGVRQSPYFVLPLFGPSTVRDGVGLGVELWADPTGRVFDHADGGDANYAIGVVGGLDKARNLETLNELRKGTIDFYALLRSVWLQNRQAALDEAIGVTTNNMPEIP</sequence>
<evidence type="ECO:0000313" key="5">
    <source>
        <dbReference type="Proteomes" id="UP000197153"/>
    </source>
</evidence>
<protein>
    <recommendedName>
        <fullName evidence="6">ABC transporter</fullName>
    </recommendedName>
</protein>
<dbReference type="Pfam" id="PF04333">
    <property type="entry name" value="MlaA"/>
    <property type="match status" value="1"/>
</dbReference>
<dbReference type="PANTHER" id="PTHR30035">
    <property type="entry name" value="LIPOPROTEIN VACJ-RELATED"/>
    <property type="match status" value="1"/>
</dbReference>
<keyword evidence="2 3" id="KW-0732">Signal</keyword>
<dbReference type="PANTHER" id="PTHR30035:SF3">
    <property type="entry name" value="INTERMEMBRANE PHOSPHOLIPID TRANSPORT SYSTEM LIPOPROTEIN MLAA"/>
    <property type="match status" value="1"/>
</dbReference>
<dbReference type="InterPro" id="IPR007428">
    <property type="entry name" value="MlaA"/>
</dbReference>
<keyword evidence="5" id="KW-1185">Reference proteome</keyword>
<evidence type="ECO:0000313" key="4">
    <source>
        <dbReference type="EMBL" id="ASG23768.1"/>
    </source>
</evidence>
<evidence type="ECO:0000256" key="2">
    <source>
        <dbReference type="ARBA" id="ARBA00022729"/>
    </source>
</evidence>
<comment type="similarity">
    <text evidence="1">Belongs to the MlaA family.</text>
</comment>
<dbReference type="GO" id="GO:0016020">
    <property type="term" value="C:membrane"/>
    <property type="evidence" value="ECO:0007669"/>
    <property type="project" value="InterPro"/>
</dbReference>
<proteinExistence type="inferred from homology"/>
<dbReference type="PROSITE" id="PS51257">
    <property type="entry name" value="PROKAR_LIPOPROTEIN"/>
    <property type="match status" value="1"/>
</dbReference>
<evidence type="ECO:0000256" key="3">
    <source>
        <dbReference type="SAM" id="SignalP"/>
    </source>
</evidence>
<organism evidence="4 5">
    <name type="scientific">Nitrospirillum viridazoti CBAmc</name>
    <dbReference type="NCBI Taxonomy" id="1441467"/>
    <lineage>
        <taxon>Bacteria</taxon>
        <taxon>Pseudomonadati</taxon>
        <taxon>Pseudomonadota</taxon>
        <taxon>Alphaproteobacteria</taxon>
        <taxon>Rhodospirillales</taxon>
        <taxon>Azospirillaceae</taxon>
        <taxon>Nitrospirillum</taxon>
        <taxon>Nitrospirillum viridazoti</taxon>
    </lineage>
</organism>
<dbReference type="Proteomes" id="UP000197153">
    <property type="component" value="Chromosome 3"/>
</dbReference>
<reference evidence="4 5" key="1">
    <citation type="submission" date="2017-06" db="EMBL/GenBank/DDBJ databases">
        <title>Complete genome sequence of Nitrospirillum amazonense strain CBAmC, an endophytic nitrogen-fixing and plant growth-promoting bacterium, isolated from sugarcane.</title>
        <authorList>
            <person name="Schwab S."/>
            <person name="dos Santos Teixeira K.R."/>
            <person name="Simoes Araujo J.L."/>
            <person name="Soares Vidal M."/>
            <person name="Borges de Freitas H.R."/>
            <person name="Rivello Crivelaro A.L."/>
            <person name="Bueno de Camargo Nunes A."/>
            <person name="dos Santos C.M."/>
            <person name="Palmeira da Silva Rosa D."/>
            <person name="da Silva Padilha D."/>
            <person name="da Silva E."/>
            <person name="Araujo Terra L."/>
            <person name="Soares Mendes V."/>
            <person name="Farinelli L."/>
            <person name="Magalhaes Cruz L."/>
            <person name="Baldani J.I."/>
        </authorList>
    </citation>
    <scope>NUCLEOTIDE SEQUENCE [LARGE SCALE GENOMIC DNA]</scope>
    <source>
        <strain evidence="4 5">CBAmC</strain>
    </source>
</reference>
<dbReference type="PRINTS" id="PR01805">
    <property type="entry name" value="VACJLIPOPROT"/>
</dbReference>
<gene>
    <name evidence="4" type="ORF">Y958_22595</name>
</gene>
<dbReference type="AlphaFoldDB" id="A0A248K040"/>
<dbReference type="KEGG" id="nao:Y958_22595"/>
<name>A0A248K040_9PROT</name>
<feature type="signal peptide" evidence="3">
    <location>
        <begin position="1"/>
        <end position="26"/>
    </location>
</feature>
<dbReference type="EMBL" id="CP022112">
    <property type="protein sequence ID" value="ASG23768.1"/>
    <property type="molecule type" value="Genomic_DNA"/>
</dbReference>
<dbReference type="GO" id="GO:0120010">
    <property type="term" value="P:intermembrane phospholipid transfer"/>
    <property type="evidence" value="ECO:0007669"/>
    <property type="project" value="TreeGrafter"/>
</dbReference>
<evidence type="ECO:0000256" key="1">
    <source>
        <dbReference type="ARBA" id="ARBA00010634"/>
    </source>
</evidence>